<dbReference type="InterPro" id="IPR050039">
    <property type="entry name" value="MAB_1171c-like"/>
</dbReference>
<evidence type="ECO:0000313" key="2">
    <source>
        <dbReference type="EMBL" id="CCF85429.1"/>
    </source>
</evidence>
<organism evidence="2 3">
    <name type="scientific">Nitrolancea hollandica Lb</name>
    <dbReference type="NCBI Taxonomy" id="1129897"/>
    <lineage>
        <taxon>Bacteria</taxon>
        <taxon>Pseudomonadati</taxon>
        <taxon>Thermomicrobiota</taxon>
        <taxon>Thermomicrobia</taxon>
        <taxon>Sphaerobacterales</taxon>
        <taxon>Sphaerobacterineae</taxon>
        <taxon>Sphaerobacteraceae</taxon>
        <taxon>Nitrolancea</taxon>
    </lineage>
</organism>
<dbReference type="Proteomes" id="UP000004221">
    <property type="component" value="Unassembled WGS sequence"/>
</dbReference>
<accession>I4EL67</accession>
<name>I4EL67_9BACT</name>
<dbReference type="EMBL" id="CAGS01000441">
    <property type="protein sequence ID" value="CCF85429.1"/>
    <property type="molecule type" value="Genomic_DNA"/>
</dbReference>
<dbReference type="Pfam" id="PF20182">
    <property type="entry name" value="DUF6545"/>
    <property type="match status" value="1"/>
</dbReference>
<feature type="domain" description="DUF6545" evidence="1">
    <location>
        <begin position="21"/>
        <end position="159"/>
    </location>
</feature>
<reference evidence="2 3" key="1">
    <citation type="journal article" date="2012" name="ISME J.">
        <title>Nitrification expanded: discovery, physiology and genomics of a nitrite-oxidizing bacterium from the phylum Chloroflexi.</title>
        <authorList>
            <person name="Sorokin D.Y."/>
            <person name="Lucker S."/>
            <person name="Vejmelkova D."/>
            <person name="Kostrikina N.A."/>
            <person name="Kleerebezem R."/>
            <person name="Rijpstra W.I."/>
            <person name="Damste J.S."/>
            <person name="Le Paslier D."/>
            <person name="Muyzer G."/>
            <person name="Wagner M."/>
            <person name="van Loosdrecht M.C."/>
            <person name="Daims H."/>
        </authorList>
    </citation>
    <scope>NUCLEOTIDE SEQUENCE [LARGE SCALE GENOMIC DNA]</scope>
    <source>
        <strain evidence="3">none</strain>
    </source>
</reference>
<dbReference type="AlphaFoldDB" id="I4EL67"/>
<evidence type="ECO:0000259" key="1">
    <source>
        <dbReference type="Pfam" id="PF20182"/>
    </source>
</evidence>
<protein>
    <recommendedName>
        <fullName evidence="1">DUF6545 domain-containing protein</fullName>
    </recommendedName>
</protein>
<comment type="caution">
    <text evidence="2">The sequence shown here is derived from an EMBL/GenBank/DDBJ whole genome shotgun (WGS) entry which is preliminary data.</text>
</comment>
<keyword evidence="3" id="KW-1185">Reference proteome</keyword>
<evidence type="ECO:0000313" key="3">
    <source>
        <dbReference type="Proteomes" id="UP000004221"/>
    </source>
</evidence>
<gene>
    <name evidence="2" type="ORF">NITHO_4960001</name>
</gene>
<dbReference type="NCBIfam" id="NF042915">
    <property type="entry name" value="MAB_1171c_fam"/>
    <property type="match status" value="1"/>
</dbReference>
<proteinExistence type="predicted"/>
<dbReference type="InterPro" id="IPR046675">
    <property type="entry name" value="DUF6545"/>
</dbReference>
<sequence>MVTGSTMPAWGPRLGIPACYRWMRHYRSLRRLYPLWRTLCQAKPEIALNSPLSPLADALALRDLDFRLYRRVVEIRDGLLALRPYVDPKITAITHTLCREAGLPHEEAQAAVEAARLAAALHARELGCRIHHITVAPAILGGLDLATEVAVLERIARYHKRSTLVARAVAQLEQEAAPRVDTFT</sequence>